<keyword evidence="1" id="KW-0472">Membrane</keyword>
<dbReference type="Proteomes" id="UP000294830">
    <property type="component" value="Unassembled WGS sequence"/>
</dbReference>
<gene>
    <name evidence="2" type="ORF">CLV25_11646</name>
</gene>
<dbReference type="AlphaFoldDB" id="A0A4R2E468"/>
<keyword evidence="1" id="KW-1133">Transmembrane helix</keyword>
<name>A0A4R2E468_9BACT</name>
<evidence type="ECO:0000256" key="1">
    <source>
        <dbReference type="SAM" id="Phobius"/>
    </source>
</evidence>
<dbReference type="RefSeq" id="WP_131840235.1">
    <property type="nucleotide sequence ID" value="NZ_SLWB01000016.1"/>
</dbReference>
<evidence type="ECO:0000313" key="2">
    <source>
        <dbReference type="EMBL" id="TCN63068.1"/>
    </source>
</evidence>
<feature type="transmembrane region" description="Helical" evidence="1">
    <location>
        <begin position="12"/>
        <end position="36"/>
    </location>
</feature>
<protein>
    <submittedName>
        <fullName evidence="2">Uncharacterized protein</fullName>
    </submittedName>
</protein>
<reference evidence="2 3" key="1">
    <citation type="submission" date="2019-03" db="EMBL/GenBank/DDBJ databases">
        <title>Genomic Encyclopedia of Archaeal and Bacterial Type Strains, Phase II (KMG-II): from individual species to whole genera.</title>
        <authorList>
            <person name="Goeker M."/>
        </authorList>
    </citation>
    <scope>NUCLEOTIDE SEQUENCE [LARGE SCALE GENOMIC DNA]</scope>
    <source>
        <strain evidence="2 3">RL-C</strain>
    </source>
</reference>
<feature type="transmembrane region" description="Helical" evidence="1">
    <location>
        <begin position="48"/>
        <end position="65"/>
    </location>
</feature>
<evidence type="ECO:0000313" key="3">
    <source>
        <dbReference type="Proteomes" id="UP000294830"/>
    </source>
</evidence>
<sequence length="74" mass="8415">MEIKKESKPTTSLLFDGWGSLAVAVATGALTVKYLIQYDPKNWVNLTIWGLLSVLCTICFVRFIYRKFSKKTNP</sequence>
<dbReference type="EMBL" id="SLWB01000016">
    <property type="protein sequence ID" value="TCN63068.1"/>
    <property type="molecule type" value="Genomic_DNA"/>
</dbReference>
<organism evidence="2 3">
    <name type="scientific">Acetobacteroides hydrogenigenes</name>
    <dbReference type="NCBI Taxonomy" id="979970"/>
    <lineage>
        <taxon>Bacteria</taxon>
        <taxon>Pseudomonadati</taxon>
        <taxon>Bacteroidota</taxon>
        <taxon>Bacteroidia</taxon>
        <taxon>Bacteroidales</taxon>
        <taxon>Rikenellaceae</taxon>
        <taxon>Acetobacteroides</taxon>
    </lineage>
</organism>
<keyword evidence="1" id="KW-0812">Transmembrane</keyword>
<comment type="caution">
    <text evidence="2">The sequence shown here is derived from an EMBL/GenBank/DDBJ whole genome shotgun (WGS) entry which is preliminary data.</text>
</comment>
<proteinExistence type="predicted"/>
<accession>A0A4R2E468</accession>
<keyword evidence="3" id="KW-1185">Reference proteome</keyword>